<comment type="caution">
    <text evidence="1">The sequence shown here is derived from an EMBL/GenBank/DDBJ whole genome shotgun (WGS) entry which is preliminary data.</text>
</comment>
<organism evidence="1 2">
    <name type="scientific">Periconia digitata</name>
    <dbReference type="NCBI Taxonomy" id="1303443"/>
    <lineage>
        <taxon>Eukaryota</taxon>
        <taxon>Fungi</taxon>
        <taxon>Dikarya</taxon>
        <taxon>Ascomycota</taxon>
        <taxon>Pezizomycotina</taxon>
        <taxon>Dothideomycetes</taxon>
        <taxon>Pleosporomycetidae</taxon>
        <taxon>Pleosporales</taxon>
        <taxon>Massarineae</taxon>
        <taxon>Periconiaceae</taxon>
        <taxon>Periconia</taxon>
    </lineage>
</organism>
<evidence type="ECO:0000313" key="1">
    <source>
        <dbReference type="EMBL" id="CAI6334021.1"/>
    </source>
</evidence>
<evidence type="ECO:0000313" key="2">
    <source>
        <dbReference type="Proteomes" id="UP001152607"/>
    </source>
</evidence>
<protein>
    <submittedName>
        <fullName evidence="1">Uncharacterized protein</fullName>
    </submittedName>
</protein>
<accession>A0A9W4UD66</accession>
<dbReference type="Proteomes" id="UP001152607">
    <property type="component" value="Unassembled WGS sequence"/>
</dbReference>
<proteinExistence type="predicted"/>
<sequence length="67" mass="7932">MTLNLSASSLGNQPLSHNRPGFDRSIPRVYLHRHRYAVILRPVQDQYKLVFYSCSGEFRRPFFSYLQ</sequence>
<dbReference type="EMBL" id="CAOQHR010000004">
    <property type="protein sequence ID" value="CAI6334021.1"/>
    <property type="molecule type" value="Genomic_DNA"/>
</dbReference>
<reference evidence="1" key="1">
    <citation type="submission" date="2023-01" db="EMBL/GenBank/DDBJ databases">
        <authorList>
            <person name="Van Ghelder C."/>
            <person name="Rancurel C."/>
        </authorList>
    </citation>
    <scope>NUCLEOTIDE SEQUENCE</scope>
    <source>
        <strain evidence="1">CNCM I-4278</strain>
    </source>
</reference>
<keyword evidence="2" id="KW-1185">Reference proteome</keyword>
<gene>
    <name evidence="1" type="ORF">PDIGIT_LOCUS7074</name>
</gene>
<dbReference type="AlphaFoldDB" id="A0A9W4UD66"/>
<name>A0A9W4UD66_9PLEO</name>